<dbReference type="Gene3D" id="2.40.50.140">
    <property type="entry name" value="Nucleic acid-binding proteins"/>
    <property type="match status" value="1"/>
</dbReference>
<comment type="similarity">
    <text evidence="6">Belongs to the RuvA family.</text>
</comment>
<feature type="domain" description="Helix-hairpin-helix DNA-binding motif class 1" evidence="7">
    <location>
        <begin position="118"/>
        <end position="137"/>
    </location>
</feature>
<accession>A0A2M7W1K6</accession>
<dbReference type="NCBIfam" id="TIGR00084">
    <property type="entry name" value="ruvA"/>
    <property type="match status" value="1"/>
</dbReference>
<dbReference type="CDD" id="cd14332">
    <property type="entry name" value="UBA_RuvA_C"/>
    <property type="match status" value="1"/>
</dbReference>
<comment type="function">
    <text evidence="6">The RuvA-RuvB-RuvC complex processes Holliday junction (HJ) DNA during genetic recombination and DNA repair, while the RuvA-RuvB complex plays an important role in the rescue of blocked DNA replication forks via replication fork reversal (RFR). RuvA specifically binds to HJ cruciform DNA, conferring on it an open structure. The RuvB hexamer acts as an ATP-dependent pump, pulling dsDNA into and through the RuvAB complex. HJ branch migration allows RuvC to scan DNA until it finds its consensus sequence, where it cleaves and resolves the cruciform DNA.</text>
</comment>
<comment type="caution">
    <text evidence="8">The sequence shown here is derived from an EMBL/GenBank/DDBJ whole genome shotgun (WGS) entry which is preliminary data.</text>
</comment>
<dbReference type="Pfam" id="PF14520">
    <property type="entry name" value="HHH_5"/>
    <property type="match status" value="1"/>
</dbReference>
<protein>
    <recommendedName>
        <fullName evidence="6">Holliday junction branch migration complex subunit RuvA</fullName>
    </recommendedName>
</protein>
<dbReference type="GO" id="GO:0006281">
    <property type="term" value="P:DNA repair"/>
    <property type="evidence" value="ECO:0007669"/>
    <property type="project" value="UniProtKB-UniRule"/>
</dbReference>
<keyword evidence="3 6" id="KW-0238">DNA-binding</keyword>
<evidence type="ECO:0000256" key="1">
    <source>
        <dbReference type="ARBA" id="ARBA00022490"/>
    </source>
</evidence>
<dbReference type="GO" id="GO:0048476">
    <property type="term" value="C:Holliday junction resolvase complex"/>
    <property type="evidence" value="ECO:0007669"/>
    <property type="project" value="UniProtKB-UniRule"/>
</dbReference>
<dbReference type="InterPro" id="IPR011114">
    <property type="entry name" value="RuvA_C"/>
</dbReference>
<evidence type="ECO:0000256" key="5">
    <source>
        <dbReference type="ARBA" id="ARBA00023204"/>
    </source>
</evidence>
<gene>
    <name evidence="6" type="primary">ruvA</name>
    <name evidence="8" type="ORF">COX64_03250</name>
</gene>
<evidence type="ECO:0000259" key="7">
    <source>
        <dbReference type="SMART" id="SM00278"/>
    </source>
</evidence>
<comment type="subcellular location">
    <subcellularLocation>
        <location evidence="6">Cytoplasm</location>
    </subcellularLocation>
</comment>
<evidence type="ECO:0000256" key="4">
    <source>
        <dbReference type="ARBA" id="ARBA00023172"/>
    </source>
</evidence>
<evidence type="ECO:0000313" key="9">
    <source>
        <dbReference type="Proteomes" id="UP000228952"/>
    </source>
</evidence>
<dbReference type="HAMAP" id="MF_00031">
    <property type="entry name" value="DNA_HJ_migration_RuvA"/>
    <property type="match status" value="1"/>
</dbReference>
<comment type="subunit">
    <text evidence="6">Homotetramer. Forms an RuvA(8)-RuvB(12)-Holliday junction (HJ) complex. HJ DNA is sandwiched between 2 RuvA tetramers; dsDNA enters through RuvA and exits via RuvB. An RuvB hexamer assembles on each DNA strand where it exits the tetramer. Each RuvB hexamer is contacted by two RuvA subunits (via domain III) on 2 adjacent RuvB subunits; this complex drives branch migration. In the full resolvosome a probable DNA-RuvA(4)-RuvB(12)-RuvC(2) complex forms which resolves the HJ.</text>
</comment>
<dbReference type="GO" id="GO:0005737">
    <property type="term" value="C:cytoplasm"/>
    <property type="evidence" value="ECO:0007669"/>
    <property type="project" value="UniProtKB-SubCell"/>
</dbReference>
<dbReference type="AlphaFoldDB" id="A0A2M7W1K6"/>
<reference evidence="9" key="1">
    <citation type="submission" date="2017-09" db="EMBL/GenBank/DDBJ databases">
        <title>Depth-based differentiation of microbial function through sediment-hosted aquifers and enrichment of novel symbionts in the deep terrestrial subsurface.</title>
        <authorList>
            <person name="Probst A.J."/>
            <person name="Ladd B."/>
            <person name="Jarett J.K."/>
            <person name="Geller-Mcgrath D.E."/>
            <person name="Sieber C.M.K."/>
            <person name="Emerson J.B."/>
            <person name="Anantharaman K."/>
            <person name="Thomas B.C."/>
            <person name="Malmstrom R."/>
            <person name="Stieglmeier M."/>
            <person name="Klingl A."/>
            <person name="Woyke T."/>
            <person name="Ryan C.M."/>
            <person name="Banfield J.F."/>
        </authorList>
    </citation>
    <scope>NUCLEOTIDE SEQUENCE [LARGE SCALE GENOMIC DNA]</scope>
</reference>
<dbReference type="GO" id="GO:0005524">
    <property type="term" value="F:ATP binding"/>
    <property type="evidence" value="ECO:0007669"/>
    <property type="project" value="InterPro"/>
</dbReference>
<evidence type="ECO:0000256" key="3">
    <source>
        <dbReference type="ARBA" id="ARBA00023125"/>
    </source>
</evidence>
<dbReference type="InterPro" id="IPR003583">
    <property type="entry name" value="Hlx-hairpin-Hlx_DNA-bd_motif"/>
</dbReference>
<dbReference type="InterPro" id="IPR012340">
    <property type="entry name" value="NA-bd_OB-fold"/>
</dbReference>
<dbReference type="GO" id="GO:0006310">
    <property type="term" value="P:DNA recombination"/>
    <property type="evidence" value="ECO:0007669"/>
    <property type="project" value="UniProtKB-UniRule"/>
</dbReference>
<keyword evidence="4 6" id="KW-0233">DNA recombination</keyword>
<keyword evidence="2 6" id="KW-0227">DNA damage</keyword>
<sequence length="206" mass="22089">MIGFVRGMVLGIFKSGKNTTSLVLWTSEQVEGPGVGYTVLVSDIQATSVVDGKSAELWTYSVQNDNESYLIGFSSSDKLRLFLQLLSVSGVGPKSAMQIIDTVGIEQITDALINNDVSVFNKVSGIGKKTAAKIIVELSGRDLNLKTVLQNPTKMGEAYPEVVATLQKLGYSVSAAREAVEKASIKLSEHAEYTVAEKVKLVLSLS</sequence>
<keyword evidence="1 6" id="KW-0963">Cytoplasm</keyword>
<dbReference type="Proteomes" id="UP000228952">
    <property type="component" value="Unassembled WGS sequence"/>
</dbReference>
<comment type="caution">
    <text evidence="6">Lacks conserved residue(s) required for the propagation of feature annotation.</text>
</comment>
<evidence type="ECO:0000313" key="8">
    <source>
        <dbReference type="EMBL" id="PJA13596.1"/>
    </source>
</evidence>
<dbReference type="EMBL" id="PFQB01000080">
    <property type="protein sequence ID" value="PJA13596.1"/>
    <property type="molecule type" value="Genomic_DNA"/>
</dbReference>
<name>A0A2M7W1K6_9BACT</name>
<evidence type="ECO:0000256" key="6">
    <source>
        <dbReference type="HAMAP-Rule" id="MF_00031"/>
    </source>
</evidence>
<evidence type="ECO:0000256" key="2">
    <source>
        <dbReference type="ARBA" id="ARBA00022763"/>
    </source>
</evidence>
<dbReference type="GO" id="GO:0009378">
    <property type="term" value="F:four-way junction helicase activity"/>
    <property type="evidence" value="ECO:0007669"/>
    <property type="project" value="InterPro"/>
</dbReference>
<organism evidence="8 9">
    <name type="scientific">Candidatus Dojkabacteria bacterium CG_4_10_14_0_2_um_filter_Dojkabacteria_WS6_41_15</name>
    <dbReference type="NCBI Taxonomy" id="2014249"/>
    <lineage>
        <taxon>Bacteria</taxon>
        <taxon>Candidatus Dojkabacteria</taxon>
    </lineage>
</organism>
<feature type="region of interest" description="Domain III" evidence="6">
    <location>
        <begin position="157"/>
        <end position="206"/>
    </location>
</feature>
<dbReference type="SMART" id="SM00278">
    <property type="entry name" value="HhH1"/>
    <property type="match status" value="2"/>
</dbReference>
<comment type="domain">
    <text evidence="6">Has three domains with a flexible linker between the domains II and III and assumes an 'L' shape. Domain III is highly mobile and contacts RuvB.</text>
</comment>
<dbReference type="InterPro" id="IPR000085">
    <property type="entry name" value="RuvA"/>
</dbReference>
<feature type="domain" description="Helix-hairpin-helix DNA-binding motif class 1" evidence="7">
    <location>
        <begin position="83"/>
        <end position="102"/>
    </location>
</feature>
<dbReference type="SUPFAM" id="SSF47781">
    <property type="entry name" value="RuvA domain 2-like"/>
    <property type="match status" value="1"/>
</dbReference>
<dbReference type="InterPro" id="IPR010994">
    <property type="entry name" value="RuvA_2-like"/>
</dbReference>
<dbReference type="Gene3D" id="1.10.150.20">
    <property type="entry name" value="5' to 3' exonuclease, C-terminal subdomain"/>
    <property type="match status" value="1"/>
</dbReference>
<keyword evidence="5 6" id="KW-0234">DNA repair</keyword>
<proteinExistence type="inferred from homology"/>
<dbReference type="GO" id="GO:0009379">
    <property type="term" value="C:Holliday junction helicase complex"/>
    <property type="evidence" value="ECO:0007669"/>
    <property type="project" value="InterPro"/>
</dbReference>
<dbReference type="GO" id="GO:0000400">
    <property type="term" value="F:four-way junction DNA binding"/>
    <property type="evidence" value="ECO:0007669"/>
    <property type="project" value="UniProtKB-UniRule"/>
</dbReference>